<gene>
    <name evidence="1" type="ORF">OQZ29_22305</name>
</gene>
<dbReference type="AlphaFoldDB" id="A0A9X3DJR8"/>
<comment type="caution">
    <text evidence="1">The sequence shown here is derived from an EMBL/GenBank/DDBJ whole genome shotgun (WGS) entry which is preliminary data.</text>
</comment>
<dbReference type="EMBL" id="JAPJUH010000008">
    <property type="protein sequence ID" value="MCX3267510.1"/>
    <property type="molecule type" value="Genomic_DNA"/>
</dbReference>
<reference evidence="1" key="1">
    <citation type="submission" date="2022-11" db="EMBL/GenBank/DDBJ databases">
        <authorList>
            <person name="Graham C."/>
            <person name="Newman J.D."/>
        </authorList>
    </citation>
    <scope>NUCLEOTIDE SEQUENCE</scope>
    <source>
        <strain evidence="1">DSM 19486</strain>
    </source>
</reference>
<evidence type="ECO:0000313" key="1">
    <source>
        <dbReference type="EMBL" id="MCX3267510.1"/>
    </source>
</evidence>
<evidence type="ECO:0000313" key="2">
    <source>
        <dbReference type="Proteomes" id="UP001142592"/>
    </source>
</evidence>
<sequence>MFCISSCHKEDAEGYAIVAHDFMVNVTREQTFQMALAERLGKNPSRQKVEEIVNARKKFSANYISELNSLKPSSQNPLQVSFSDEQTNALRAIDQISGISHEDKLLKELMDSDQVMIALHVKAVSNSGVSDEMVRNWAEQKLPALRENLKETQNLK</sequence>
<name>A0A9X3DJR8_9SPHI</name>
<accession>A0A9X3DJR8</accession>
<protein>
    <submittedName>
        <fullName evidence="1">Uncharacterized protein</fullName>
    </submittedName>
</protein>
<organism evidence="1 2">
    <name type="scientific">Pedobacter agri</name>
    <dbReference type="NCBI Taxonomy" id="454586"/>
    <lineage>
        <taxon>Bacteria</taxon>
        <taxon>Pseudomonadati</taxon>
        <taxon>Bacteroidota</taxon>
        <taxon>Sphingobacteriia</taxon>
        <taxon>Sphingobacteriales</taxon>
        <taxon>Sphingobacteriaceae</taxon>
        <taxon>Pedobacter</taxon>
    </lineage>
</organism>
<dbReference type="Proteomes" id="UP001142592">
    <property type="component" value="Unassembled WGS sequence"/>
</dbReference>
<keyword evidence="2" id="KW-1185">Reference proteome</keyword>
<proteinExistence type="predicted"/>